<protein>
    <submittedName>
        <fullName evidence="2">PH domain-containing protein</fullName>
    </submittedName>
</protein>
<reference evidence="2" key="1">
    <citation type="submission" date="2016-11" db="UniProtKB">
        <authorList>
            <consortium name="WormBaseParasite"/>
        </authorList>
    </citation>
    <scope>IDENTIFICATION</scope>
    <source>
        <strain evidence="2">KR3021</strain>
    </source>
</reference>
<evidence type="ECO:0000313" key="1">
    <source>
        <dbReference type="Proteomes" id="UP000095286"/>
    </source>
</evidence>
<name>A0AC35TRV9_9BILA</name>
<evidence type="ECO:0000313" key="2">
    <source>
        <dbReference type="WBParaSite" id="RSKR_0000347300.1"/>
    </source>
</evidence>
<organism evidence="1 2">
    <name type="scientific">Rhabditophanes sp. KR3021</name>
    <dbReference type="NCBI Taxonomy" id="114890"/>
    <lineage>
        <taxon>Eukaryota</taxon>
        <taxon>Metazoa</taxon>
        <taxon>Ecdysozoa</taxon>
        <taxon>Nematoda</taxon>
        <taxon>Chromadorea</taxon>
        <taxon>Rhabditida</taxon>
        <taxon>Tylenchina</taxon>
        <taxon>Panagrolaimomorpha</taxon>
        <taxon>Strongyloidoidea</taxon>
        <taxon>Alloionematidae</taxon>
        <taxon>Rhabditophanes</taxon>
    </lineage>
</organism>
<proteinExistence type="predicted"/>
<sequence length="226" mass="25989">MTSAKRTLNWDYNKEILETQVFSHVIHEDFKPFLDSVQGKVQKAKDNFKQTQEETEELKKKMLNSFIRNAVFPSSSANSSNSNNGGFITELALSKQTNSNIKQGYVYMQEKSKIPKGIGRDVLSRTWTKYYCVYSKETRIFTMIPVNRALDQSISFKLKTCTRRASDSIDKRFCFDLVAEERPEVMTFQALSEEDRRQWLDAMDGREPVYSPGTGPHSAGAFESKF</sequence>
<dbReference type="WBParaSite" id="RSKR_0000347300.1">
    <property type="protein sequence ID" value="RSKR_0000347300.1"/>
    <property type="gene ID" value="RSKR_0000347300"/>
</dbReference>
<dbReference type="Proteomes" id="UP000095286">
    <property type="component" value="Unplaced"/>
</dbReference>
<accession>A0AC35TRV9</accession>